<evidence type="ECO:0000256" key="12">
    <source>
        <dbReference type="SAM" id="Phobius"/>
    </source>
</evidence>
<evidence type="ECO:0000313" key="13">
    <source>
        <dbReference type="EMBL" id="KAF2142932.1"/>
    </source>
</evidence>
<dbReference type="InterPro" id="IPR044712">
    <property type="entry name" value="SLC25A32-like"/>
</dbReference>
<name>A0A6A6BFJ4_9PEZI</name>
<dbReference type="InterPro" id="IPR018108">
    <property type="entry name" value="MCP_transmembrane"/>
</dbReference>
<dbReference type="Pfam" id="PF00153">
    <property type="entry name" value="Mito_carr"/>
    <property type="match status" value="3"/>
</dbReference>
<sequence length="314" mass="35154">MPPASPPVGGQMSTPTLSPSIVESVAGFSAGVVATLVVHPFDVLKTRLQLDQVHRPQWGNSFHLLRNIVRDEGSFKALYRGLMPNVVGNSISWALYFLWYRNLKDMFQVWRGVDRLTYSDYFLASGGSGLLTALCTNPIWVIKTRMLSTGRNTPGAYRGISHGVSEILRTEGFAGFYRGLVPSLFGVSHGAIQFMAYEQLKHYRGSQVGGKSDLSNWDYLYLSALSKMIAGSITYPYQVVRSRLQTYNADRTYSSATDVVRRIWRKEGISGFYKGLGPNVVRVLPSTCVTFLVYENTKFYLPRLFDAEMMHGVD</sequence>
<dbReference type="PROSITE" id="PS50920">
    <property type="entry name" value="SOLCAR"/>
    <property type="match status" value="3"/>
</dbReference>
<keyword evidence="7 12" id="KW-1133">Transmembrane helix</keyword>
<comment type="similarity">
    <text evidence="2 11">Belongs to the mitochondrial carrier (TC 2.A.29) family.</text>
</comment>
<feature type="transmembrane region" description="Helical" evidence="12">
    <location>
        <begin position="20"/>
        <end position="38"/>
    </location>
</feature>
<dbReference type="FunFam" id="1.50.40.10:FF:000102">
    <property type="entry name" value="Folate carrier protein Flx1"/>
    <property type="match status" value="1"/>
</dbReference>
<dbReference type="InterPro" id="IPR002067">
    <property type="entry name" value="MCP"/>
</dbReference>
<dbReference type="GO" id="GO:0005743">
    <property type="term" value="C:mitochondrial inner membrane"/>
    <property type="evidence" value="ECO:0007669"/>
    <property type="project" value="UniProtKB-SubCell"/>
</dbReference>
<dbReference type="OrthoDB" id="428293at2759"/>
<keyword evidence="8" id="KW-0496">Mitochondrion</keyword>
<dbReference type="GO" id="GO:0015215">
    <property type="term" value="F:nucleotide transmembrane transporter activity"/>
    <property type="evidence" value="ECO:0007669"/>
    <property type="project" value="UniProtKB-ARBA"/>
</dbReference>
<gene>
    <name evidence="13" type="ORF">K452DRAFT_297449</name>
</gene>
<evidence type="ECO:0000256" key="9">
    <source>
        <dbReference type="ARBA" id="ARBA00023136"/>
    </source>
</evidence>
<feature type="transmembrane region" description="Helical" evidence="12">
    <location>
        <begin position="121"/>
        <end position="142"/>
    </location>
</feature>
<feature type="repeat" description="Solcar" evidence="10">
    <location>
        <begin position="18"/>
        <end position="106"/>
    </location>
</feature>
<evidence type="ECO:0000256" key="4">
    <source>
        <dbReference type="ARBA" id="ARBA00022692"/>
    </source>
</evidence>
<evidence type="ECO:0000256" key="7">
    <source>
        <dbReference type="ARBA" id="ARBA00022989"/>
    </source>
</evidence>
<dbReference type="RefSeq" id="XP_033398644.1">
    <property type="nucleotide sequence ID" value="XM_033542026.1"/>
</dbReference>
<evidence type="ECO:0000256" key="6">
    <source>
        <dbReference type="ARBA" id="ARBA00022792"/>
    </source>
</evidence>
<keyword evidence="3 11" id="KW-0813">Transport</keyword>
<dbReference type="GeneID" id="54299523"/>
<feature type="transmembrane region" description="Helical" evidence="12">
    <location>
        <begin position="82"/>
        <end position="101"/>
    </location>
</feature>
<evidence type="ECO:0000256" key="8">
    <source>
        <dbReference type="ARBA" id="ARBA00023128"/>
    </source>
</evidence>
<keyword evidence="5" id="KW-0677">Repeat</keyword>
<keyword evidence="14" id="KW-1185">Reference proteome</keyword>
<evidence type="ECO:0008006" key="15">
    <source>
        <dbReference type="Google" id="ProtNLM"/>
    </source>
</evidence>
<dbReference type="Proteomes" id="UP000799438">
    <property type="component" value="Unassembled WGS sequence"/>
</dbReference>
<dbReference type="AlphaFoldDB" id="A0A6A6BFJ4"/>
<organism evidence="13 14">
    <name type="scientific">Aplosporella prunicola CBS 121167</name>
    <dbReference type="NCBI Taxonomy" id="1176127"/>
    <lineage>
        <taxon>Eukaryota</taxon>
        <taxon>Fungi</taxon>
        <taxon>Dikarya</taxon>
        <taxon>Ascomycota</taxon>
        <taxon>Pezizomycotina</taxon>
        <taxon>Dothideomycetes</taxon>
        <taxon>Dothideomycetes incertae sedis</taxon>
        <taxon>Botryosphaeriales</taxon>
        <taxon>Aplosporellaceae</taxon>
        <taxon>Aplosporella</taxon>
    </lineage>
</organism>
<keyword evidence="6" id="KW-0999">Mitochondrion inner membrane</keyword>
<dbReference type="SUPFAM" id="SSF103506">
    <property type="entry name" value="Mitochondrial carrier"/>
    <property type="match status" value="1"/>
</dbReference>
<evidence type="ECO:0000313" key="14">
    <source>
        <dbReference type="Proteomes" id="UP000799438"/>
    </source>
</evidence>
<feature type="repeat" description="Solcar" evidence="10">
    <location>
        <begin position="218"/>
        <end position="300"/>
    </location>
</feature>
<proteinExistence type="inferred from homology"/>
<evidence type="ECO:0000256" key="5">
    <source>
        <dbReference type="ARBA" id="ARBA00022737"/>
    </source>
</evidence>
<feature type="repeat" description="Solcar" evidence="10">
    <location>
        <begin position="116"/>
        <end position="203"/>
    </location>
</feature>
<protein>
    <recommendedName>
        <fullName evidence="15">Mitochondrial thiamine pyrophosphate carrier 1</fullName>
    </recommendedName>
</protein>
<dbReference type="EMBL" id="ML995483">
    <property type="protein sequence ID" value="KAF2142932.1"/>
    <property type="molecule type" value="Genomic_DNA"/>
</dbReference>
<keyword evidence="4 10" id="KW-0812">Transmembrane</keyword>
<evidence type="ECO:0000256" key="3">
    <source>
        <dbReference type="ARBA" id="ARBA00022448"/>
    </source>
</evidence>
<reference evidence="13" key="1">
    <citation type="journal article" date="2020" name="Stud. Mycol.">
        <title>101 Dothideomycetes genomes: a test case for predicting lifestyles and emergence of pathogens.</title>
        <authorList>
            <person name="Haridas S."/>
            <person name="Albert R."/>
            <person name="Binder M."/>
            <person name="Bloem J."/>
            <person name="Labutti K."/>
            <person name="Salamov A."/>
            <person name="Andreopoulos B."/>
            <person name="Baker S."/>
            <person name="Barry K."/>
            <person name="Bills G."/>
            <person name="Bluhm B."/>
            <person name="Cannon C."/>
            <person name="Castanera R."/>
            <person name="Culley D."/>
            <person name="Daum C."/>
            <person name="Ezra D."/>
            <person name="Gonzalez J."/>
            <person name="Henrissat B."/>
            <person name="Kuo A."/>
            <person name="Liang C."/>
            <person name="Lipzen A."/>
            <person name="Lutzoni F."/>
            <person name="Magnuson J."/>
            <person name="Mondo S."/>
            <person name="Nolan M."/>
            <person name="Ohm R."/>
            <person name="Pangilinan J."/>
            <person name="Park H.-J."/>
            <person name="Ramirez L."/>
            <person name="Alfaro M."/>
            <person name="Sun H."/>
            <person name="Tritt A."/>
            <person name="Yoshinaga Y."/>
            <person name="Zwiers L.-H."/>
            <person name="Turgeon B."/>
            <person name="Goodwin S."/>
            <person name="Spatafora J."/>
            <person name="Crous P."/>
            <person name="Grigoriev I."/>
        </authorList>
    </citation>
    <scope>NUCLEOTIDE SEQUENCE</scope>
    <source>
        <strain evidence="13">CBS 121167</strain>
    </source>
</reference>
<dbReference type="PANTHER" id="PTHR45683">
    <property type="entry name" value="MITOCHONDRIAL NICOTINAMIDE ADENINE DINUCLEOTIDE TRANSPORTER 1-RELATED-RELATED"/>
    <property type="match status" value="1"/>
</dbReference>
<evidence type="ECO:0000256" key="1">
    <source>
        <dbReference type="ARBA" id="ARBA00004448"/>
    </source>
</evidence>
<accession>A0A6A6BFJ4</accession>
<comment type="subcellular location">
    <subcellularLocation>
        <location evidence="1">Mitochondrion inner membrane</location>
        <topology evidence="1">Multi-pass membrane protein</topology>
    </subcellularLocation>
</comment>
<evidence type="ECO:0000256" key="10">
    <source>
        <dbReference type="PROSITE-ProRule" id="PRU00282"/>
    </source>
</evidence>
<keyword evidence="9 10" id="KW-0472">Membrane</keyword>
<dbReference type="InterPro" id="IPR023395">
    <property type="entry name" value="MCP_dom_sf"/>
</dbReference>
<dbReference type="Gene3D" id="1.50.40.10">
    <property type="entry name" value="Mitochondrial carrier domain"/>
    <property type="match status" value="1"/>
</dbReference>
<dbReference type="PRINTS" id="PR00926">
    <property type="entry name" value="MITOCARRIER"/>
</dbReference>
<evidence type="ECO:0000256" key="11">
    <source>
        <dbReference type="RuleBase" id="RU000488"/>
    </source>
</evidence>
<evidence type="ECO:0000256" key="2">
    <source>
        <dbReference type="ARBA" id="ARBA00006375"/>
    </source>
</evidence>